<reference evidence="2" key="1">
    <citation type="submission" date="2020-10" db="EMBL/GenBank/DDBJ databases">
        <authorList>
            <person name="Gilroy R."/>
        </authorList>
    </citation>
    <scope>NUCLEOTIDE SEQUENCE</scope>
    <source>
        <strain evidence="2">3924</strain>
    </source>
</reference>
<keyword evidence="1" id="KW-0732">Signal</keyword>
<feature type="chain" id="PRO_5038118444" evidence="1">
    <location>
        <begin position="21"/>
        <end position="807"/>
    </location>
</feature>
<evidence type="ECO:0000256" key="1">
    <source>
        <dbReference type="SAM" id="SignalP"/>
    </source>
</evidence>
<keyword evidence="2" id="KW-0121">Carboxypeptidase</keyword>
<organism evidence="2 3">
    <name type="scientific">Candidatus Aphodosoma intestinipullorum</name>
    <dbReference type="NCBI Taxonomy" id="2840674"/>
    <lineage>
        <taxon>Bacteria</taxon>
        <taxon>Pseudomonadati</taxon>
        <taxon>Bacteroidota</taxon>
        <taxon>Bacteroidia</taxon>
        <taxon>Bacteroidales</taxon>
        <taxon>Candidatus Aphodosoma</taxon>
    </lineage>
</organism>
<keyword evidence="2" id="KW-0378">Hydrolase</keyword>
<proteinExistence type="predicted"/>
<keyword evidence="2" id="KW-0645">Protease</keyword>
<dbReference type="GO" id="GO:0004180">
    <property type="term" value="F:carboxypeptidase activity"/>
    <property type="evidence" value="ECO:0007669"/>
    <property type="project" value="UniProtKB-KW"/>
</dbReference>
<dbReference type="Proteomes" id="UP000712007">
    <property type="component" value="Unassembled WGS sequence"/>
</dbReference>
<accession>A0A940DLY7</accession>
<reference evidence="2" key="2">
    <citation type="journal article" date="2021" name="PeerJ">
        <title>Extensive microbial diversity within the chicken gut microbiome revealed by metagenomics and culture.</title>
        <authorList>
            <person name="Gilroy R."/>
            <person name="Ravi A."/>
            <person name="Getino M."/>
            <person name="Pursley I."/>
            <person name="Horton D.L."/>
            <person name="Alikhan N.F."/>
            <person name="Baker D."/>
            <person name="Gharbi K."/>
            <person name="Hall N."/>
            <person name="Watson M."/>
            <person name="Adriaenssens E.M."/>
            <person name="Foster-Nyarko E."/>
            <person name="Jarju S."/>
            <person name="Secka A."/>
            <person name="Antonio M."/>
            <person name="Oren A."/>
            <person name="Chaudhuri R.R."/>
            <person name="La Ragione R."/>
            <person name="Hildebrand F."/>
            <person name="Pallen M.J."/>
        </authorList>
    </citation>
    <scope>NUCLEOTIDE SEQUENCE</scope>
    <source>
        <strain evidence="2">3924</strain>
    </source>
</reference>
<evidence type="ECO:0000313" key="3">
    <source>
        <dbReference type="Proteomes" id="UP000712007"/>
    </source>
</evidence>
<protein>
    <submittedName>
        <fullName evidence="2">Carboxypeptidase-like regulatory domain-containing protein</fullName>
    </submittedName>
</protein>
<sequence length="807" mass="92910">MKKFLHIVALLIFTATTAAGESIVVIGQVLSADDASPLEAAHVWFKGTDIGTTTNEDGFFLLRSDEPQRTLEVSVVGYRTREIKLDYGKDQMVEVFMREQPNLIDEIIVIPGENPAIEILRQVDRRRNDNNPANMANLTTRRNDRTSLYLTDIKQKAFQRRLFADLRNGSLPAADSSYILPVYLHERQASETIFPDSTAATVSTDRTNTLNLLPEEHWRTIIDTYTPEANFYKTYVTILDRNFMSPIARQSRTYYNFLLEDSICAEGNKQYVIRFRPKNDKLPLFKGTMRIDAESYALADIDAVIPYSVNINYLNSFHIHHSFDTVCGRRYYKEKTHALGLGLNLAPDAGRPFFGAMLEGRTLYSGTRPTGDTLTLLPPPVYISPDSSDYRFERMWRGIDSLNQTRIRRLAAWIVDIGMNQYLHLWKFDIGPLLNLYHYNRLEGHSPRLTLRTGASFAKNFTVGGYFGYGTADRKYKYGGEMQWRFGPTRRNTLSVFYDRKVMRNGFDDFYTLYNENKVEDIEHIANGIMYLFDTPIPNEMALVDKLTLRYRYERKGFRLLTEAYGQKTFGNRYQPFIANGSLIDHFSVAGVKADFRLSWHQNILDNFFHPYYLSTNYPVVHLNAHAGVAGVDGKAYPFARFTAVVKQHVPLFFGRLHYTAEAAAVVGRVPYPLLFIPRGSRSWYYNHSDFMLMRQMEFLSDLYVGATIRYQTPGWLFGLIPGVKKLNLRENLIFNIAYGSLRDSHRHVLALPSFSRSLAAMPYMECGIGISNIFRLVSVDSIWRLTYRNTPNATLWGVRFRFDLDF</sequence>
<dbReference type="EMBL" id="JADIMV010000121">
    <property type="protein sequence ID" value="MBO8440392.1"/>
    <property type="molecule type" value="Genomic_DNA"/>
</dbReference>
<evidence type="ECO:0000313" key="2">
    <source>
        <dbReference type="EMBL" id="MBO8440392.1"/>
    </source>
</evidence>
<dbReference type="SUPFAM" id="SSF49464">
    <property type="entry name" value="Carboxypeptidase regulatory domain-like"/>
    <property type="match status" value="1"/>
</dbReference>
<dbReference type="Gene3D" id="2.60.40.1120">
    <property type="entry name" value="Carboxypeptidase-like, regulatory domain"/>
    <property type="match status" value="1"/>
</dbReference>
<dbReference type="Pfam" id="PF13715">
    <property type="entry name" value="CarbopepD_reg_2"/>
    <property type="match status" value="1"/>
</dbReference>
<name>A0A940DLY7_9BACT</name>
<comment type="caution">
    <text evidence="2">The sequence shown here is derived from an EMBL/GenBank/DDBJ whole genome shotgun (WGS) entry which is preliminary data.</text>
</comment>
<gene>
    <name evidence="2" type="ORF">IAC51_07060</name>
</gene>
<dbReference type="Pfam" id="PF18939">
    <property type="entry name" value="DUF5686"/>
    <property type="match status" value="2"/>
</dbReference>
<feature type="signal peptide" evidence="1">
    <location>
        <begin position="1"/>
        <end position="20"/>
    </location>
</feature>
<dbReference type="InterPro" id="IPR043741">
    <property type="entry name" value="DUF5686"/>
</dbReference>
<dbReference type="AlphaFoldDB" id="A0A940DLY7"/>
<dbReference type="InterPro" id="IPR008969">
    <property type="entry name" value="CarboxyPept-like_regulatory"/>
</dbReference>